<keyword evidence="1" id="KW-0472">Membrane</keyword>
<sequence>MKERVISLLDFLALKETPLLLSFPNLLKDGYLSLSSQYTVHGRRILFESENSESISRRLSPFVSEDYRSFCNRQRRLCCIMSDPIALIIGTVLKTAFYVIRFVLYNVTLLGLDFMGWFIGWMVRNVPAFWILVVLLLLVVAGKILRRWDLCAF</sequence>
<keyword evidence="3" id="KW-1185">Reference proteome</keyword>
<dbReference type="EMBL" id="VIEB01000823">
    <property type="protein sequence ID" value="TQD80095.1"/>
    <property type="molecule type" value="Genomic_DNA"/>
</dbReference>
<proteinExistence type="predicted"/>
<organism evidence="2 3">
    <name type="scientific">Malus baccata</name>
    <name type="common">Siberian crab apple</name>
    <name type="synonym">Pyrus baccata</name>
    <dbReference type="NCBI Taxonomy" id="106549"/>
    <lineage>
        <taxon>Eukaryota</taxon>
        <taxon>Viridiplantae</taxon>
        <taxon>Streptophyta</taxon>
        <taxon>Embryophyta</taxon>
        <taxon>Tracheophyta</taxon>
        <taxon>Spermatophyta</taxon>
        <taxon>Magnoliopsida</taxon>
        <taxon>eudicotyledons</taxon>
        <taxon>Gunneridae</taxon>
        <taxon>Pentapetalae</taxon>
        <taxon>rosids</taxon>
        <taxon>fabids</taxon>
        <taxon>Rosales</taxon>
        <taxon>Rosaceae</taxon>
        <taxon>Amygdaloideae</taxon>
        <taxon>Maleae</taxon>
        <taxon>Malus</taxon>
    </lineage>
</organism>
<keyword evidence="1" id="KW-1133">Transmembrane helix</keyword>
<feature type="transmembrane region" description="Helical" evidence="1">
    <location>
        <begin position="85"/>
        <end position="107"/>
    </location>
</feature>
<protein>
    <submittedName>
        <fullName evidence="2">Uncharacterized protein</fullName>
    </submittedName>
</protein>
<gene>
    <name evidence="2" type="ORF">C1H46_034380</name>
</gene>
<evidence type="ECO:0000313" key="3">
    <source>
        <dbReference type="Proteomes" id="UP000315295"/>
    </source>
</evidence>
<dbReference type="AlphaFoldDB" id="A0A540L0X4"/>
<accession>A0A540L0X4</accession>
<comment type="caution">
    <text evidence="2">The sequence shown here is derived from an EMBL/GenBank/DDBJ whole genome shotgun (WGS) entry which is preliminary data.</text>
</comment>
<feature type="transmembrane region" description="Helical" evidence="1">
    <location>
        <begin position="127"/>
        <end position="145"/>
    </location>
</feature>
<evidence type="ECO:0000313" key="2">
    <source>
        <dbReference type="EMBL" id="TQD80095.1"/>
    </source>
</evidence>
<name>A0A540L0X4_MALBA</name>
<keyword evidence="1" id="KW-0812">Transmembrane</keyword>
<reference evidence="2 3" key="1">
    <citation type="journal article" date="2019" name="G3 (Bethesda)">
        <title>Sequencing of a Wild Apple (Malus baccata) Genome Unravels the Differences Between Cultivated and Wild Apple Species Regarding Disease Resistance and Cold Tolerance.</title>
        <authorList>
            <person name="Chen X."/>
        </authorList>
    </citation>
    <scope>NUCLEOTIDE SEQUENCE [LARGE SCALE GENOMIC DNA]</scope>
    <source>
        <strain evidence="3">cv. Shandingzi</strain>
        <tissue evidence="2">Leaves</tissue>
    </source>
</reference>
<evidence type="ECO:0000256" key="1">
    <source>
        <dbReference type="SAM" id="Phobius"/>
    </source>
</evidence>
<dbReference type="Proteomes" id="UP000315295">
    <property type="component" value="Unassembled WGS sequence"/>
</dbReference>